<dbReference type="GO" id="GO:0008263">
    <property type="term" value="F:pyrimidine-specific mismatch base pair DNA N-glycosylase activity"/>
    <property type="evidence" value="ECO:0007669"/>
    <property type="project" value="TreeGrafter"/>
</dbReference>
<dbReference type="RefSeq" id="XP_011396593.1">
    <property type="nucleotide sequence ID" value="XM_011398291.1"/>
</dbReference>
<name>A0A087SDB3_AUXPR</name>
<evidence type="ECO:0000313" key="5">
    <source>
        <dbReference type="EMBL" id="KFM23717.1"/>
    </source>
</evidence>
<reference evidence="5 6" key="1">
    <citation type="journal article" date="2014" name="BMC Genomics">
        <title>Oil accumulation mechanisms of the oleaginous microalga Chlorella protothecoides revealed through its genome, transcriptomes, and proteomes.</title>
        <authorList>
            <person name="Gao C."/>
            <person name="Wang Y."/>
            <person name="Shen Y."/>
            <person name="Yan D."/>
            <person name="He X."/>
            <person name="Dai J."/>
            <person name="Wu Q."/>
        </authorList>
    </citation>
    <scope>NUCLEOTIDE SEQUENCE [LARGE SCALE GENOMIC DNA]</scope>
    <source>
        <strain evidence="5 6">0710</strain>
    </source>
</reference>
<sequence>MSSKHLGIGDTDVYGHYYSNPNNWMWRILRETGIAPETVRGAQDDRLMPALAGVGFADVGSGISGTRSAAFSSATLATWRLPFFLRLEAHVSAAAAACTGGCASCAAPRLVAFSGVRHFRELFPEKARCPALRAAAHKDGPPNQCDEEASSCPENGGLDGGATAPRRIRLTPRCPATIRPGRQWVLPAGWPLPPARCEVWVMPSTSGAAAMTREERVSPWRTLAARLQAEGPCAAVPGACACVST</sequence>
<dbReference type="SUPFAM" id="SSF52141">
    <property type="entry name" value="Uracil-DNA glycosylase-like"/>
    <property type="match status" value="1"/>
</dbReference>
<gene>
    <name evidence="5" type="ORF">F751_0931</name>
</gene>
<dbReference type="InterPro" id="IPR015637">
    <property type="entry name" value="MUG/TDG"/>
</dbReference>
<dbReference type="Proteomes" id="UP000028924">
    <property type="component" value="Unassembled WGS sequence"/>
</dbReference>
<keyword evidence="2" id="KW-0378">Hydrolase</keyword>
<dbReference type="GO" id="GO:0006285">
    <property type="term" value="P:base-excision repair, AP site formation"/>
    <property type="evidence" value="ECO:0007669"/>
    <property type="project" value="InterPro"/>
</dbReference>
<organism evidence="5 6">
    <name type="scientific">Auxenochlorella protothecoides</name>
    <name type="common">Green microalga</name>
    <name type="synonym">Chlorella protothecoides</name>
    <dbReference type="NCBI Taxonomy" id="3075"/>
    <lineage>
        <taxon>Eukaryota</taxon>
        <taxon>Viridiplantae</taxon>
        <taxon>Chlorophyta</taxon>
        <taxon>core chlorophytes</taxon>
        <taxon>Trebouxiophyceae</taxon>
        <taxon>Chlorellales</taxon>
        <taxon>Chlorellaceae</taxon>
        <taxon>Auxenochlorella</taxon>
    </lineage>
</organism>
<keyword evidence="1" id="KW-0227">DNA damage</keyword>
<protein>
    <recommendedName>
        <fullName evidence="7">Uracil-DNA glycosylase-like domain-containing protein</fullName>
    </recommendedName>
</protein>
<dbReference type="STRING" id="3075.A0A087SDB3"/>
<accession>A0A087SDB3</accession>
<keyword evidence="6" id="KW-1185">Reference proteome</keyword>
<dbReference type="OrthoDB" id="565731at2759"/>
<dbReference type="AlphaFoldDB" id="A0A087SDB3"/>
<evidence type="ECO:0000256" key="4">
    <source>
        <dbReference type="SAM" id="MobiDB-lite"/>
    </source>
</evidence>
<evidence type="ECO:0000256" key="2">
    <source>
        <dbReference type="ARBA" id="ARBA00022801"/>
    </source>
</evidence>
<evidence type="ECO:0000313" key="6">
    <source>
        <dbReference type="Proteomes" id="UP000028924"/>
    </source>
</evidence>
<dbReference type="GO" id="GO:0004844">
    <property type="term" value="F:uracil DNA N-glycosylase activity"/>
    <property type="evidence" value="ECO:0007669"/>
    <property type="project" value="TreeGrafter"/>
</dbReference>
<dbReference type="PANTHER" id="PTHR12159">
    <property type="entry name" value="G/T AND G/U MISMATCH-SPECIFIC DNA GLYCOSYLASE"/>
    <property type="match status" value="1"/>
</dbReference>
<dbReference type="GeneID" id="23612322"/>
<dbReference type="PANTHER" id="PTHR12159:SF9">
    <property type="entry name" value="G_T MISMATCH-SPECIFIC THYMINE DNA GLYCOSYLASE"/>
    <property type="match status" value="1"/>
</dbReference>
<dbReference type="EMBL" id="KL662098">
    <property type="protein sequence ID" value="KFM23717.1"/>
    <property type="molecule type" value="Genomic_DNA"/>
</dbReference>
<evidence type="ECO:0000256" key="1">
    <source>
        <dbReference type="ARBA" id="ARBA00022763"/>
    </source>
</evidence>
<dbReference type="Gene3D" id="3.40.470.10">
    <property type="entry name" value="Uracil-DNA glycosylase-like domain"/>
    <property type="match status" value="1"/>
</dbReference>
<dbReference type="InterPro" id="IPR036895">
    <property type="entry name" value="Uracil-DNA_glycosylase-like_sf"/>
</dbReference>
<keyword evidence="3" id="KW-0234">DNA repair</keyword>
<feature type="region of interest" description="Disordered" evidence="4">
    <location>
        <begin position="137"/>
        <end position="164"/>
    </location>
</feature>
<evidence type="ECO:0008006" key="7">
    <source>
        <dbReference type="Google" id="ProtNLM"/>
    </source>
</evidence>
<dbReference type="KEGG" id="apro:F751_0931"/>
<proteinExistence type="predicted"/>
<evidence type="ECO:0000256" key="3">
    <source>
        <dbReference type="ARBA" id="ARBA00023204"/>
    </source>
</evidence>